<dbReference type="InterPro" id="IPR032872">
    <property type="entry name" value="WAK_assoc_C"/>
</dbReference>
<protein>
    <recommendedName>
        <fullName evidence="2">Wall-associated receptor kinase C-terminal domain-containing protein</fullName>
    </recommendedName>
</protein>
<dbReference type="EMBL" id="JABWDY010042373">
    <property type="protein sequence ID" value="KAF5176697.1"/>
    <property type="molecule type" value="Genomic_DNA"/>
</dbReference>
<gene>
    <name evidence="3" type="ORF">FRX31_033716</name>
</gene>
<proteinExistence type="predicted"/>
<reference evidence="3 4" key="1">
    <citation type="submission" date="2020-06" db="EMBL/GenBank/DDBJ databases">
        <title>Transcriptomic and genomic resources for Thalictrum thalictroides and T. hernandezii: Facilitating candidate gene discovery in an emerging model plant lineage.</title>
        <authorList>
            <person name="Arias T."/>
            <person name="Riano-Pachon D.M."/>
            <person name="Di Stilio V.S."/>
        </authorList>
    </citation>
    <scope>NUCLEOTIDE SEQUENCE [LARGE SCALE GENOMIC DNA]</scope>
    <source>
        <strain evidence="4">cv. WT478/WT964</strain>
        <tissue evidence="3">Leaves</tissue>
    </source>
</reference>
<keyword evidence="1" id="KW-0325">Glycoprotein</keyword>
<evidence type="ECO:0000259" key="2">
    <source>
        <dbReference type="Pfam" id="PF14380"/>
    </source>
</evidence>
<dbReference type="Proteomes" id="UP000554482">
    <property type="component" value="Unassembled WGS sequence"/>
</dbReference>
<dbReference type="OrthoDB" id="1918632at2759"/>
<dbReference type="AlphaFoldDB" id="A0A7J6UVT0"/>
<dbReference type="Pfam" id="PF14380">
    <property type="entry name" value="WAK_assoc"/>
    <property type="match status" value="1"/>
</dbReference>
<organism evidence="3 4">
    <name type="scientific">Thalictrum thalictroides</name>
    <name type="common">Rue-anemone</name>
    <name type="synonym">Anemone thalictroides</name>
    <dbReference type="NCBI Taxonomy" id="46969"/>
    <lineage>
        <taxon>Eukaryota</taxon>
        <taxon>Viridiplantae</taxon>
        <taxon>Streptophyta</taxon>
        <taxon>Embryophyta</taxon>
        <taxon>Tracheophyta</taxon>
        <taxon>Spermatophyta</taxon>
        <taxon>Magnoliopsida</taxon>
        <taxon>Ranunculales</taxon>
        <taxon>Ranunculaceae</taxon>
        <taxon>Thalictroideae</taxon>
        <taxon>Thalictrum</taxon>
    </lineage>
</organism>
<evidence type="ECO:0000256" key="1">
    <source>
        <dbReference type="ARBA" id="ARBA00023180"/>
    </source>
</evidence>
<accession>A0A7J6UVT0</accession>
<comment type="caution">
    <text evidence="3">The sequence shown here is derived from an EMBL/GenBank/DDBJ whole genome shotgun (WGS) entry which is preliminary data.</text>
</comment>
<keyword evidence="4" id="KW-1185">Reference proteome</keyword>
<sequence>MFLLQTINPRYAEIVTLSSDYRFGTHVNCTDPIPPGIIKDLQNASCLGRMQQLIQPIMFVIMLLDLLLNYPTCEIFRVSTYGGPFNATTSCERFKGRSFVSAHLVVHPMNCSDAIDPTLAVFYVASDALFTCGAQLSRPNYFAYASLFTLPSNYTPGTHLNCTAPIPSGLIRGLQNASCLGCNGQDPNNVCYYAPGFVDYPSTCETYRMFTRGVGFNASGVRDLRGFLQMGFENRYVKPAECGQCENSGGRCGTQPTSRTFLCFCPSSVHRMNCSD</sequence>
<evidence type="ECO:0000313" key="3">
    <source>
        <dbReference type="EMBL" id="KAF5176697.1"/>
    </source>
</evidence>
<feature type="domain" description="Wall-associated receptor kinase C-terminal" evidence="2">
    <location>
        <begin position="220"/>
        <end position="266"/>
    </location>
</feature>
<evidence type="ECO:0000313" key="4">
    <source>
        <dbReference type="Proteomes" id="UP000554482"/>
    </source>
</evidence>
<feature type="non-terminal residue" evidence="3">
    <location>
        <position position="1"/>
    </location>
</feature>
<name>A0A7J6UVT0_THATH</name>